<protein>
    <recommendedName>
        <fullName evidence="18">Protein kinase domain-containing protein</fullName>
    </recommendedName>
</protein>
<dbReference type="Proteomes" id="UP000290289">
    <property type="component" value="Chromosome 15"/>
</dbReference>
<dbReference type="InterPro" id="IPR000719">
    <property type="entry name" value="Prot_kinase_dom"/>
</dbReference>
<dbReference type="SMART" id="SM00220">
    <property type="entry name" value="S_TKc"/>
    <property type="match status" value="2"/>
</dbReference>
<evidence type="ECO:0000256" key="9">
    <source>
        <dbReference type="ARBA" id="ARBA00022777"/>
    </source>
</evidence>
<evidence type="ECO:0000256" key="3">
    <source>
        <dbReference type="ARBA" id="ARBA00022527"/>
    </source>
</evidence>
<keyword evidence="9" id="KW-0418">Kinase</keyword>
<dbReference type="PANTHER" id="PTHR24343">
    <property type="entry name" value="SERINE/THREONINE KINASE"/>
    <property type="match status" value="1"/>
</dbReference>
<evidence type="ECO:0000256" key="4">
    <source>
        <dbReference type="ARBA" id="ARBA00022535"/>
    </source>
</evidence>
<dbReference type="GO" id="GO:0005634">
    <property type="term" value="C:nucleus"/>
    <property type="evidence" value="ECO:0007669"/>
    <property type="project" value="UniProtKB-ARBA"/>
</dbReference>
<keyword evidence="8 17" id="KW-0547">Nucleotide-binding</keyword>
<dbReference type="PANTHER" id="PTHR24343:SF418">
    <property type="entry name" value="SERINE_THREONINE-PROTEIN KINASE SAPK1"/>
    <property type="match status" value="1"/>
</dbReference>
<evidence type="ECO:0000256" key="7">
    <source>
        <dbReference type="ARBA" id="ARBA00022723"/>
    </source>
</evidence>
<keyword evidence="20" id="KW-1185">Reference proteome</keyword>
<evidence type="ECO:0000256" key="14">
    <source>
        <dbReference type="ARBA" id="ARBA00024284"/>
    </source>
</evidence>
<dbReference type="SUPFAM" id="SSF56112">
    <property type="entry name" value="Protein kinase-like (PK-like)"/>
    <property type="match status" value="2"/>
</dbReference>
<keyword evidence="6" id="KW-0808">Transferase</keyword>
<evidence type="ECO:0000256" key="11">
    <source>
        <dbReference type="ARBA" id="ARBA00022992"/>
    </source>
</evidence>
<dbReference type="InterPro" id="IPR017441">
    <property type="entry name" value="Protein_kinase_ATP_BS"/>
</dbReference>
<keyword evidence="10 17" id="KW-0067">ATP-binding</keyword>
<dbReference type="Gene3D" id="1.10.510.10">
    <property type="entry name" value="Transferase(Phosphotransferase) domain 1"/>
    <property type="match status" value="2"/>
</dbReference>
<feature type="domain" description="Protein kinase" evidence="18">
    <location>
        <begin position="237"/>
        <end position="492"/>
    </location>
</feature>
<dbReference type="PROSITE" id="PS50011">
    <property type="entry name" value="PROTEIN_KINASE_DOM"/>
    <property type="match status" value="2"/>
</dbReference>
<dbReference type="FunFam" id="1.10.510.10:FF:000132">
    <property type="entry name" value="Serine/threonine-protein kinase SRK2A"/>
    <property type="match status" value="1"/>
</dbReference>
<dbReference type="CDD" id="cd20289">
    <property type="entry name" value="cupin_ADO"/>
    <property type="match status" value="1"/>
</dbReference>
<dbReference type="InterPro" id="IPR014710">
    <property type="entry name" value="RmlC-like_jellyroll"/>
</dbReference>
<dbReference type="Gene3D" id="3.30.200.20">
    <property type="entry name" value="Phosphorylase Kinase, domain 1"/>
    <property type="match status" value="2"/>
</dbReference>
<dbReference type="GO" id="GO:0030553">
    <property type="term" value="F:cGMP binding"/>
    <property type="evidence" value="ECO:0007669"/>
    <property type="project" value="UniProtKB-KW"/>
</dbReference>
<feature type="binding site" evidence="17">
    <location>
        <position position="266"/>
    </location>
    <ligand>
        <name>ATP</name>
        <dbReference type="ChEBI" id="CHEBI:30616"/>
    </ligand>
</feature>
<comment type="catalytic activity">
    <reaction evidence="15">
        <text>L-threonyl-[protein] + ATP = O-phospho-L-threonyl-[protein] + ADP + H(+)</text>
        <dbReference type="Rhea" id="RHEA:46608"/>
        <dbReference type="Rhea" id="RHEA-COMP:11060"/>
        <dbReference type="Rhea" id="RHEA-COMP:11605"/>
        <dbReference type="ChEBI" id="CHEBI:15378"/>
        <dbReference type="ChEBI" id="CHEBI:30013"/>
        <dbReference type="ChEBI" id="CHEBI:30616"/>
        <dbReference type="ChEBI" id="CHEBI:61977"/>
        <dbReference type="ChEBI" id="CHEBI:456216"/>
        <dbReference type="EC" id="2.7.11.1"/>
    </reaction>
</comment>
<evidence type="ECO:0000313" key="20">
    <source>
        <dbReference type="Proteomes" id="UP000290289"/>
    </source>
</evidence>
<dbReference type="InterPro" id="IPR012864">
    <property type="entry name" value="PCO/ADO"/>
</dbReference>
<comment type="catalytic activity">
    <reaction evidence="16">
        <text>L-seryl-[protein] + ATP = O-phospho-L-seryl-[protein] + ADP + H(+)</text>
        <dbReference type="Rhea" id="RHEA:17989"/>
        <dbReference type="Rhea" id="RHEA-COMP:9863"/>
        <dbReference type="Rhea" id="RHEA-COMP:11604"/>
        <dbReference type="ChEBI" id="CHEBI:15378"/>
        <dbReference type="ChEBI" id="CHEBI:29999"/>
        <dbReference type="ChEBI" id="CHEBI:30616"/>
        <dbReference type="ChEBI" id="CHEBI:83421"/>
        <dbReference type="ChEBI" id="CHEBI:456216"/>
        <dbReference type="EC" id="2.7.11.1"/>
    </reaction>
</comment>
<feature type="binding site" evidence="17">
    <location>
        <position position="585"/>
    </location>
    <ligand>
        <name>ATP</name>
        <dbReference type="ChEBI" id="CHEBI:30616"/>
    </ligand>
</feature>
<dbReference type="GO" id="GO:0004674">
    <property type="term" value="F:protein serine/threonine kinase activity"/>
    <property type="evidence" value="ECO:0007669"/>
    <property type="project" value="UniProtKB-KW"/>
</dbReference>
<organism evidence="19 20">
    <name type="scientific">Malus domestica</name>
    <name type="common">Apple</name>
    <name type="synonym">Pyrus malus</name>
    <dbReference type="NCBI Taxonomy" id="3750"/>
    <lineage>
        <taxon>Eukaryota</taxon>
        <taxon>Viridiplantae</taxon>
        <taxon>Streptophyta</taxon>
        <taxon>Embryophyta</taxon>
        <taxon>Tracheophyta</taxon>
        <taxon>Spermatophyta</taxon>
        <taxon>Magnoliopsida</taxon>
        <taxon>eudicotyledons</taxon>
        <taxon>Gunneridae</taxon>
        <taxon>Pentapetalae</taxon>
        <taxon>rosids</taxon>
        <taxon>fabids</taxon>
        <taxon>Rosales</taxon>
        <taxon>Rosaceae</taxon>
        <taxon>Amygdaloideae</taxon>
        <taxon>Maleae</taxon>
        <taxon>Malus</taxon>
    </lineage>
</organism>
<evidence type="ECO:0000256" key="2">
    <source>
        <dbReference type="ARBA" id="ARBA00006622"/>
    </source>
</evidence>
<keyword evidence="5" id="KW-0597">Phosphoprotein</keyword>
<keyword evidence="3" id="KW-0723">Serine/threonine-protein kinase</keyword>
<dbReference type="InterPro" id="IPR011051">
    <property type="entry name" value="RmlC_Cupin_sf"/>
</dbReference>
<keyword evidence="4" id="KW-0140">cGMP</keyword>
<comment type="cofactor">
    <cofactor evidence="1">
        <name>Fe(2+)</name>
        <dbReference type="ChEBI" id="CHEBI:29033"/>
    </cofactor>
</comment>
<evidence type="ECO:0000256" key="6">
    <source>
        <dbReference type="ARBA" id="ARBA00022679"/>
    </source>
</evidence>
<name>A0A498HR74_MALDO</name>
<dbReference type="Pfam" id="PF00069">
    <property type="entry name" value="Pkinase"/>
    <property type="match status" value="2"/>
</dbReference>
<dbReference type="GO" id="GO:0046872">
    <property type="term" value="F:metal ion binding"/>
    <property type="evidence" value="ECO:0007669"/>
    <property type="project" value="UniProtKB-KW"/>
</dbReference>
<accession>A0A498HR74</accession>
<dbReference type="GO" id="GO:0070483">
    <property type="term" value="P:detection of hypoxia"/>
    <property type="evidence" value="ECO:0007669"/>
    <property type="project" value="UniProtKB-ARBA"/>
</dbReference>
<dbReference type="InterPro" id="IPR008271">
    <property type="entry name" value="Ser/Thr_kinase_AS"/>
</dbReference>
<evidence type="ECO:0000256" key="16">
    <source>
        <dbReference type="ARBA" id="ARBA00048679"/>
    </source>
</evidence>
<evidence type="ECO:0000256" key="15">
    <source>
        <dbReference type="ARBA" id="ARBA00047899"/>
    </source>
</evidence>
<reference evidence="19 20" key="1">
    <citation type="submission" date="2018-10" db="EMBL/GenBank/DDBJ databases">
        <title>A high-quality apple genome assembly.</title>
        <authorList>
            <person name="Hu J."/>
        </authorList>
    </citation>
    <scope>NUCLEOTIDE SEQUENCE [LARGE SCALE GENOMIC DNA]</scope>
    <source>
        <strain evidence="20">cv. HFTH1</strain>
        <tissue evidence="19">Young leaf</tissue>
    </source>
</reference>
<evidence type="ECO:0000313" key="19">
    <source>
        <dbReference type="EMBL" id="RXH73966.1"/>
    </source>
</evidence>
<evidence type="ECO:0000256" key="13">
    <source>
        <dbReference type="ARBA" id="ARBA00023004"/>
    </source>
</evidence>
<feature type="domain" description="Protein kinase" evidence="18">
    <location>
        <begin position="556"/>
        <end position="811"/>
    </location>
</feature>
<dbReference type="AlphaFoldDB" id="A0A498HR74"/>
<dbReference type="FunFam" id="3.30.200.20:FF:000237">
    <property type="entry name" value="Serine/threonine-protein kinase SAPK2"/>
    <property type="match status" value="1"/>
</dbReference>
<evidence type="ECO:0000256" key="10">
    <source>
        <dbReference type="ARBA" id="ARBA00022840"/>
    </source>
</evidence>
<dbReference type="EMBL" id="RDQH01000341">
    <property type="protein sequence ID" value="RXH73966.1"/>
    <property type="molecule type" value="Genomic_DNA"/>
</dbReference>
<gene>
    <name evidence="19" type="ORF">DVH24_016788</name>
</gene>
<dbReference type="InterPro" id="IPR011009">
    <property type="entry name" value="Kinase-like_dom_sf"/>
</dbReference>
<dbReference type="CDD" id="cd14662">
    <property type="entry name" value="STKc_SnRK2"/>
    <property type="match status" value="1"/>
</dbReference>
<dbReference type="GO" id="GO:0005737">
    <property type="term" value="C:cytoplasm"/>
    <property type="evidence" value="ECO:0007669"/>
    <property type="project" value="UniProtKB-ARBA"/>
</dbReference>
<dbReference type="GO" id="GO:0006970">
    <property type="term" value="P:response to osmotic stress"/>
    <property type="evidence" value="ECO:0007669"/>
    <property type="project" value="UniProtKB-ARBA"/>
</dbReference>
<evidence type="ECO:0000256" key="8">
    <source>
        <dbReference type="ARBA" id="ARBA00022741"/>
    </source>
</evidence>
<dbReference type="STRING" id="3750.A0A498HR74"/>
<keyword evidence="7" id="KW-0479">Metal-binding</keyword>
<keyword evidence="13" id="KW-0408">Iron</keyword>
<dbReference type="Pfam" id="PF07847">
    <property type="entry name" value="PCO_ADO"/>
    <property type="match status" value="1"/>
</dbReference>
<comment type="catalytic activity">
    <reaction evidence="14">
        <text>L-cysteine + O2 = 3-sulfino-L-alanine + H(+)</text>
        <dbReference type="Rhea" id="RHEA:20441"/>
        <dbReference type="ChEBI" id="CHEBI:15378"/>
        <dbReference type="ChEBI" id="CHEBI:15379"/>
        <dbReference type="ChEBI" id="CHEBI:35235"/>
        <dbReference type="ChEBI" id="CHEBI:61085"/>
        <dbReference type="EC" id="1.13.11.20"/>
    </reaction>
    <physiologicalReaction direction="left-to-right" evidence="14">
        <dbReference type="Rhea" id="RHEA:20442"/>
    </physiologicalReaction>
</comment>
<evidence type="ECO:0000256" key="17">
    <source>
        <dbReference type="PROSITE-ProRule" id="PRU10141"/>
    </source>
</evidence>
<evidence type="ECO:0000256" key="1">
    <source>
        <dbReference type="ARBA" id="ARBA00001954"/>
    </source>
</evidence>
<dbReference type="PROSITE" id="PS00108">
    <property type="entry name" value="PROTEIN_KINASE_ST"/>
    <property type="match status" value="2"/>
</dbReference>
<keyword evidence="12" id="KW-0560">Oxidoreductase</keyword>
<dbReference type="PROSITE" id="PS00107">
    <property type="entry name" value="PROTEIN_KINASE_ATP"/>
    <property type="match status" value="2"/>
</dbReference>
<dbReference type="GO" id="GO:0005524">
    <property type="term" value="F:ATP binding"/>
    <property type="evidence" value="ECO:0007669"/>
    <property type="project" value="UniProtKB-UniRule"/>
</dbReference>
<evidence type="ECO:0000256" key="12">
    <source>
        <dbReference type="ARBA" id="ARBA00023002"/>
    </source>
</evidence>
<dbReference type="FunFam" id="1.10.510.10:FF:000085">
    <property type="entry name" value="Serine/threonine-protein kinase SRK2E"/>
    <property type="match status" value="1"/>
</dbReference>
<keyword evidence="11" id="KW-0142">cGMP-binding</keyword>
<dbReference type="Gene3D" id="2.60.120.10">
    <property type="entry name" value="Jelly Rolls"/>
    <property type="match status" value="1"/>
</dbReference>
<comment type="similarity">
    <text evidence="2">Belongs to the cysteine dioxygenase family.</text>
</comment>
<evidence type="ECO:0000256" key="5">
    <source>
        <dbReference type="ARBA" id="ARBA00022553"/>
    </source>
</evidence>
<proteinExistence type="inferred from homology"/>
<dbReference type="GO" id="GO:0017172">
    <property type="term" value="F:cysteine dioxygenase activity"/>
    <property type="evidence" value="ECO:0007669"/>
    <property type="project" value="UniProtKB-EC"/>
</dbReference>
<dbReference type="SUPFAM" id="SSF51182">
    <property type="entry name" value="RmlC-like cupins"/>
    <property type="match status" value="1"/>
</dbReference>
<comment type="caution">
    <text evidence="19">The sequence shown here is derived from an EMBL/GenBank/DDBJ whole genome shotgun (WGS) entry which is preliminary data.</text>
</comment>
<evidence type="ECO:0000259" key="18">
    <source>
        <dbReference type="PROSITE" id="PS50011"/>
    </source>
</evidence>
<sequence>MDCIILEKSKIQMLYEACNVVFSDPKALPTFRQIQWLKNLLCTFEAIDFGIDEFGSGRSPSSSPRSGKGLVSGQGISQITYIHVHECDHFSIGVFCFPAGATLPLHDHPGMTVFTKLLYGSVYVKSYDWIKVETSSSFRTFGLAGKVFDGVISSPCETRVLFPRSGGNIHSFTAVTPCAILDVLTPPYSDDHGRPSTYFFDFPIPSLSGYAVLEERDMPEDLFVAGAPYLGPPIQAYEILKDIGSGNFGVARLVRDRITGELYAVKFIERGNKIGEHVQREIMNHRALKHPNIVLFKEVLLTPSHLAIVMEYAAGGELYSRICKAGKFSEDEARYFYQQLISGVSYCHSMQICHRDLKLENTLLDGSTAPRVKICDFGHSKSALHSRPKSAVGTPAYIAPEVLSTKQYDGKIADVWSSGVALYVMLVGAYPFEDPKDPLNIKKVIGRILTVRYSIPDTVRVSKECKDLLSKIFVANPAKRITVPEIKSHPWFLKNLAVEMMEEGSWQCYDVNTPAQSIDEVLTIIQEAKKSLEVPNTADRPRPQSRIHWCNSMERYEIVKDIGSGNFGVARLVRDKLTRELYAVKFIERGHKIDEHVQREILNHRSLKHPNIVRFKEVLLTPTHLAIVMEYAAGGELFGRICNAGRFSEDEARFFFQQLISGVSYCHSMQICHRDLKLENTLLDGSTAPRVKICDFGYSKSLLHSQPKSTVGTPAYIAPEVLSKKQYDGKIADVWSCGVTLYVMIVGAYPFEDPKDPRNFTKTIGRILSVQYSVPDNVLVSIECRHLLSHIFVANPEERITIPEIKSHPWFLKNLPMEMMEGGSWQCNDVNTPWQSVEEVLSIIQEARKPLNVPNASRHLIGSSSMDVDDFEAYVEDFETSGDFVLPNMRESGDDATMVMVASCCDVDTAEVDSITMSLSELSRVGV</sequence>